<reference evidence="3 4" key="1">
    <citation type="submission" date="2019-03" db="EMBL/GenBank/DDBJ databases">
        <title>Genomic Encyclopedia of Type Strains, Phase IV (KMG-IV): sequencing the most valuable type-strain genomes for metagenomic binning, comparative biology and taxonomic classification.</title>
        <authorList>
            <person name="Goeker M."/>
        </authorList>
    </citation>
    <scope>NUCLEOTIDE SEQUENCE [LARGE SCALE GENOMIC DNA]</scope>
    <source>
        <strain evidence="3 4">DSM 46770</strain>
    </source>
</reference>
<evidence type="ECO:0000259" key="2">
    <source>
        <dbReference type="Pfam" id="PF16655"/>
    </source>
</evidence>
<evidence type="ECO:0000313" key="3">
    <source>
        <dbReference type="EMBL" id="TDQ46103.1"/>
    </source>
</evidence>
<dbReference type="Proteomes" id="UP000295281">
    <property type="component" value="Unassembled WGS sequence"/>
</dbReference>
<dbReference type="InterPro" id="IPR038607">
    <property type="entry name" value="PhoD-like_sf"/>
</dbReference>
<dbReference type="EMBL" id="SNYN01000026">
    <property type="protein sequence ID" value="TDQ46103.1"/>
    <property type="molecule type" value="Genomic_DNA"/>
</dbReference>
<dbReference type="InterPro" id="IPR029052">
    <property type="entry name" value="Metallo-depent_PP-like"/>
</dbReference>
<dbReference type="PROSITE" id="PS51318">
    <property type="entry name" value="TAT"/>
    <property type="match status" value="1"/>
</dbReference>
<dbReference type="CDD" id="cd07389">
    <property type="entry name" value="MPP_PhoD"/>
    <property type="match status" value="1"/>
</dbReference>
<dbReference type="InterPro" id="IPR052900">
    <property type="entry name" value="Phospholipid_Metab_Enz"/>
</dbReference>
<dbReference type="InterPro" id="IPR032093">
    <property type="entry name" value="PhoD_N"/>
</dbReference>
<organism evidence="3 4">
    <name type="scientific">Actinorugispora endophytica</name>
    <dbReference type="NCBI Taxonomy" id="1605990"/>
    <lineage>
        <taxon>Bacteria</taxon>
        <taxon>Bacillati</taxon>
        <taxon>Actinomycetota</taxon>
        <taxon>Actinomycetes</taxon>
        <taxon>Streptosporangiales</taxon>
        <taxon>Nocardiopsidaceae</taxon>
        <taxon>Actinorugispora</taxon>
    </lineage>
</organism>
<sequence>MARSTSSRPSPTRRRFLGIGTASAAAVALGTGLFSAEPARAGNTVSGYPFALGVASGEPRHNGVVLWTRLAPEPLAPDGRGGMDDREVTVYYQVATDEDFRRVVREGSATASPELAHSVHPEVSGLRPDREYFYRFGALGEISPVGRTRTAPPPGSLPSRLEFGFVSCQNWNDGHYTAYRHLADEDLAVVLHLGDYIYENPANGGIRQVEVPDHLKAETVTLEQYRSRYSLYKTDPDLRAAHERFPWIVTPDDHEVDNNWAGEFSQDAGVTPERFLRRRAAAFQAYYENLPLRRDSMPIGPNMSLHRRLPWGRLADFTMLDTRQYRDDQACGDGLTATCEDRFAPGRSVLGEAQRDWLVEGFANSPARWHVLGNQMPMLQTDVDSGPDTRVWMDAWDGYVAERDEVLAAAVREGVRNLVVLTGDRHQNYAADLKADYTDPDSATVGTEFVGTSISSSRDGQDLGPQGEEMLAANPHLRFVNEQRGYVRCTVTPRRWETDFRVLPYVTRPDAPVSTRASLLVEDGRPGVLTD</sequence>
<comment type="caution">
    <text evidence="3">The sequence shown here is derived from an EMBL/GenBank/DDBJ whole genome shotgun (WGS) entry which is preliminary data.</text>
</comment>
<proteinExistence type="predicted"/>
<dbReference type="Pfam" id="PF16655">
    <property type="entry name" value="PhoD_N"/>
    <property type="match status" value="1"/>
</dbReference>
<protein>
    <submittedName>
        <fullName evidence="3">Alkaline phosphatase D</fullName>
    </submittedName>
</protein>
<accession>A0A4R6UL65</accession>
<dbReference type="Gene3D" id="2.60.40.380">
    <property type="entry name" value="Purple acid phosphatase-like, N-terminal"/>
    <property type="match status" value="1"/>
</dbReference>
<name>A0A4R6UL65_9ACTN</name>
<keyword evidence="4" id="KW-1185">Reference proteome</keyword>
<dbReference type="SUPFAM" id="SSF56300">
    <property type="entry name" value="Metallo-dependent phosphatases"/>
    <property type="match status" value="1"/>
</dbReference>
<gene>
    <name evidence="3" type="ORF">EV190_12610</name>
</gene>
<dbReference type="Pfam" id="PF09423">
    <property type="entry name" value="PhoD"/>
    <property type="match status" value="1"/>
</dbReference>
<feature type="domain" description="Phospholipase D N-terminal" evidence="2">
    <location>
        <begin position="52"/>
        <end position="150"/>
    </location>
</feature>
<dbReference type="AlphaFoldDB" id="A0A4R6UL65"/>
<evidence type="ECO:0000313" key="4">
    <source>
        <dbReference type="Proteomes" id="UP000295281"/>
    </source>
</evidence>
<dbReference type="RefSeq" id="WP_133743214.1">
    <property type="nucleotide sequence ID" value="NZ_SNYN01000026.1"/>
</dbReference>
<evidence type="ECO:0000259" key="1">
    <source>
        <dbReference type="Pfam" id="PF09423"/>
    </source>
</evidence>
<dbReference type="Gene3D" id="3.60.21.70">
    <property type="entry name" value="PhoD-like phosphatase"/>
    <property type="match status" value="1"/>
</dbReference>
<dbReference type="InterPro" id="IPR006311">
    <property type="entry name" value="TAT_signal"/>
</dbReference>
<dbReference type="OrthoDB" id="327733at2"/>
<dbReference type="PANTHER" id="PTHR43606:SF2">
    <property type="entry name" value="ALKALINE PHOSPHATASE FAMILY PROTEIN (AFU_ORTHOLOGUE AFUA_5G03860)"/>
    <property type="match status" value="1"/>
</dbReference>
<dbReference type="PANTHER" id="PTHR43606">
    <property type="entry name" value="PHOSPHATASE, PUTATIVE (AFU_ORTHOLOGUE AFUA_6G08710)-RELATED"/>
    <property type="match status" value="1"/>
</dbReference>
<dbReference type="InterPro" id="IPR018946">
    <property type="entry name" value="PhoD-like_MPP"/>
</dbReference>
<feature type="domain" description="PhoD-like phosphatase metallophosphatase" evidence="1">
    <location>
        <begin position="163"/>
        <end position="500"/>
    </location>
</feature>